<organism evidence="2 3">
    <name type="scientific">Plectus sambesii</name>
    <dbReference type="NCBI Taxonomy" id="2011161"/>
    <lineage>
        <taxon>Eukaryota</taxon>
        <taxon>Metazoa</taxon>
        <taxon>Ecdysozoa</taxon>
        <taxon>Nematoda</taxon>
        <taxon>Chromadorea</taxon>
        <taxon>Plectida</taxon>
        <taxon>Plectina</taxon>
        <taxon>Plectoidea</taxon>
        <taxon>Plectidae</taxon>
        <taxon>Plectus</taxon>
    </lineage>
</organism>
<dbReference type="Proteomes" id="UP000887566">
    <property type="component" value="Unplaced"/>
</dbReference>
<name>A0A914VFX4_9BILA</name>
<feature type="transmembrane region" description="Helical" evidence="1">
    <location>
        <begin position="21"/>
        <end position="38"/>
    </location>
</feature>
<keyword evidence="2" id="KW-1185">Reference proteome</keyword>
<reference evidence="3" key="1">
    <citation type="submission" date="2022-11" db="UniProtKB">
        <authorList>
            <consortium name="WormBaseParasite"/>
        </authorList>
    </citation>
    <scope>IDENTIFICATION</scope>
</reference>
<sequence length="102" mass="11758">MSTEKGKREYTLEQKIAACDMVSMPFAALIAGGPYFALGKTKYVGKRFYVALAVFWTSYLYLRYDCQEDTMRRHREKLQREASALAAANFEADEIETALRRK</sequence>
<protein>
    <submittedName>
        <fullName evidence="3">Uncharacterized protein</fullName>
    </submittedName>
</protein>
<keyword evidence="1" id="KW-1133">Transmembrane helix</keyword>
<accession>A0A914VFX4</accession>
<keyword evidence="1" id="KW-0472">Membrane</keyword>
<evidence type="ECO:0000313" key="2">
    <source>
        <dbReference type="Proteomes" id="UP000887566"/>
    </source>
</evidence>
<proteinExistence type="predicted"/>
<evidence type="ECO:0000313" key="3">
    <source>
        <dbReference type="WBParaSite" id="PSAMB.scaffold183size68339.g3081.t1"/>
    </source>
</evidence>
<keyword evidence="1" id="KW-0812">Transmembrane</keyword>
<evidence type="ECO:0000256" key="1">
    <source>
        <dbReference type="SAM" id="Phobius"/>
    </source>
</evidence>
<feature type="transmembrane region" description="Helical" evidence="1">
    <location>
        <begin position="44"/>
        <end position="62"/>
    </location>
</feature>
<dbReference type="WBParaSite" id="PSAMB.scaffold183size68339.g3081.t1">
    <property type="protein sequence ID" value="PSAMB.scaffold183size68339.g3081.t1"/>
    <property type="gene ID" value="PSAMB.scaffold183size68339.g3081"/>
</dbReference>
<dbReference type="AlphaFoldDB" id="A0A914VFX4"/>